<dbReference type="Proteomes" id="UP000521017">
    <property type="component" value="Unassembled WGS sequence"/>
</dbReference>
<proteinExistence type="predicted"/>
<accession>A0A7X0MLU7</accession>
<dbReference type="EMBL" id="JACHCC010000010">
    <property type="protein sequence ID" value="MBB6501783.1"/>
    <property type="molecule type" value="Genomic_DNA"/>
</dbReference>
<protein>
    <submittedName>
        <fullName evidence="1">Uncharacterized protein</fullName>
    </submittedName>
</protein>
<dbReference type="AlphaFoldDB" id="A0A7X0MLU7"/>
<sequence>MSKYQQEWKQILQQQQTFKDWRIRTSGGDLLIRVPESTDMQYLENDFPGIIADLATGITVAKSAIKFFVGNSSQASFIFIL</sequence>
<comment type="caution">
    <text evidence="1">The sequence shown here is derived from an EMBL/GenBank/DDBJ whole genome shotgun (WGS) entry which is preliminary data.</text>
</comment>
<evidence type="ECO:0000313" key="1">
    <source>
        <dbReference type="EMBL" id="MBB6501783.1"/>
    </source>
</evidence>
<dbReference type="RefSeq" id="WP_184627840.1">
    <property type="nucleotide sequence ID" value="NZ_JACHCC010000010.1"/>
</dbReference>
<reference evidence="1 2" key="1">
    <citation type="submission" date="2020-08" db="EMBL/GenBank/DDBJ databases">
        <title>Genomic Encyclopedia of Type Strains, Phase IV (KMG-V): Genome sequencing to study the core and pangenomes of soil and plant-associated prokaryotes.</title>
        <authorList>
            <person name="Whitman W."/>
        </authorList>
    </citation>
    <scope>NUCLEOTIDE SEQUENCE [LARGE SCALE GENOMIC DNA]</scope>
    <source>
        <strain evidence="1 2">M2T3</strain>
    </source>
</reference>
<organism evidence="1 2">
    <name type="scientific">Pedobacter cryoconitis</name>
    <dbReference type="NCBI Taxonomy" id="188932"/>
    <lineage>
        <taxon>Bacteria</taxon>
        <taxon>Pseudomonadati</taxon>
        <taxon>Bacteroidota</taxon>
        <taxon>Sphingobacteriia</taxon>
        <taxon>Sphingobacteriales</taxon>
        <taxon>Sphingobacteriaceae</taxon>
        <taxon>Pedobacter</taxon>
    </lineage>
</organism>
<name>A0A7X0MLU7_9SPHI</name>
<gene>
    <name evidence="1" type="ORF">HDF25_003958</name>
</gene>
<evidence type="ECO:0000313" key="2">
    <source>
        <dbReference type="Proteomes" id="UP000521017"/>
    </source>
</evidence>